<dbReference type="GO" id="GO:0000177">
    <property type="term" value="C:cytoplasmic exosome (RNase complex)"/>
    <property type="evidence" value="ECO:0007669"/>
    <property type="project" value="TreeGrafter"/>
</dbReference>
<dbReference type="OrthoDB" id="2504340at2759"/>
<dbReference type="GO" id="GO:0071051">
    <property type="term" value="P:poly(A)-dependent snoRNA 3'-end processing"/>
    <property type="evidence" value="ECO:0007669"/>
    <property type="project" value="TreeGrafter"/>
</dbReference>
<evidence type="ECO:0000313" key="11">
    <source>
        <dbReference type="RefSeq" id="XP_030760221.1"/>
    </source>
</evidence>
<dbReference type="KEGG" id="soy:115885444"/>
<dbReference type="GO" id="GO:0003723">
    <property type="term" value="F:RNA binding"/>
    <property type="evidence" value="ECO:0007669"/>
    <property type="project" value="UniProtKB-KW"/>
</dbReference>
<dbReference type="RefSeq" id="XP_030760221.1">
    <property type="nucleotide sequence ID" value="XM_030904361.1"/>
</dbReference>
<evidence type="ECO:0000256" key="6">
    <source>
        <dbReference type="ARBA" id="ARBA00022835"/>
    </source>
</evidence>
<evidence type="ECO:0000256" key="4">
    <source>
        <dbReference type="ARBA" id="ARBA00022490"/>
    </source>
</evidence>
<comment type="subcellular location">
    <subcellularLocation>
        <location evidence="2">Cytoplasm</location>
    </subcellularLocation>
    <subcellularLocation>
        <location evidence="1">Nucleus</location>
    </subcellularLocation>
</comment>
<dbReference type="InterPro" id="IPR050080">
    <property type="entry name" value="RNase_PH"/>
</dbReference>
<feature type="domain" description="Exoribonuclease phosphorolytic" evidence="9">
    <location>
        <begin position="49"/>
        <end position="177"/>
    </location>
</feature>
<evidence type="ECO:0000256" key="7">
    <source>
        <dbReference type="ARBA" id="ARBA00022884"/>
    </source>
</evidence>
<dbReference type="Gene3D" id="3.30.230.70">
    <property type="entry name" value="GHMP Kinase, N-terminal domain"/>
    <property type="match status" value="1"/>
</dbReference>
<dbReference type="GO" id="GO:0006364">
    <property type="term" value="P:rRNA processing"/>
    <property type="evidence" value="ECO:0007669"/>
    <property type="project" value="UniProtKB-KW"/>
</dbReference>
<dbReference type="GO" id="GO:0000176">
    <property type="term" value="C:nuclear exosome (RNase complex)"/>
    <property type="evidence" value="ECO:0007669"/>
    <property type="project" value="TreeGrafter"/>
</dbReference>
<keyword evidence="6" id="KW-0271">Exosome</keyword>
<dbReference type="InParanoid" id="A0A6J2YAG5"/>
<dbReference type="InterPro" id="IPR001247">
    <property type="entry name" value="ExoRNase_PH_dom1"/>
</dbReference>
<evidence type="ECO:0000256" key="3">
    <source>
        <dbReference type="ARBA" id="ARBA00006678"/>
    </source>
</evidence>
<dbReference type="GeneID" id="115885444"/>
<dbReference type="SUPFAM" id="SSF55666">
    <property type="entry name" value="Ribonuclease PH domain 2-like"/>
    <property type="match status" value="1"/>
</dbReference>
<keyword evidence="7" id="KW-0694">RNA-binding</keyword>
<evidence type="ECO:0000256" key="1">
    <source>
        <dbReference type="ARBA" id="ARBA00004123"/>
    </source>
</evidence>
<proteinExistence type="inferred from homology"/>
<dbReference type="GO" id="GO:0034475">
    <property type="term" value="P:U4 snRNA 3'-end processing"/>
    <property type="evidence" value="ECO:0007669"/>
    <property type="project" value="TreeGrafter"/>
</dbReference>
<organism evidence="10 11">
    <name type="scientific">Sitophilus oryzae</name>
    <name type="common">Rice weevil</name>
    <name type="synonym">Curculio oryzae</name>
    <dbReference type="NCBI Taxonomy" id="7048"/>
    <lineage>
        <taxon>Eukaryota</taxon>
        <taxon>Metazoa</taxon>
        <taxon>Ecdysozoa</taxon>
        <taxon>Arthropoda</taxon>
        <taxon>Hexapoda</taxon>
        <taxon>Insecta</taxon>
        <taxon>Pterygota</taxon>
        <taxon>Neoptera</taxon>
        <taxon>Endopterygota</taxon>
        <taxon>Coleoptera</taxon>
        <taxon>Polyphaga</taxon>
        <taxon>Cucujiformia</taxon>
        <taxon>Curculionidae</taxon>
        <taxon>Dryophthorinae</taxon>
        <taxon>Sitophilus</taxon>
    </lineage>
</organism>
<dbReference type="GO" id="GO:0016075">
    <property type="term" value="P:rRNA catabolic process"/>
    <property type="evidence" value="ECO:0007669"/>
    <property type="project" value="TreeGrafter"/>
</dbReference>
<dbReference type="PANTHER" id="PTHR11953:SF2">
    <property type="entry name" value="EXOSOME COMPLEX COMPONENT MTR3"/>
    <property type="match status" value="1"/>
</dbReference>
<dbReference type="FunCoup" id="A0A6J2YAG5">
    <property type="interactions" value="52"/>
</dbReference>
<dbReference type="CDD" id="cd11371">
    <property type="entry name" value="RNase_PH_MTR3"/>
    <property type="match status" value="1"/>
</dbReference>
<evidence type="ECO:0000259" key="9">
    <source>
        <dbReference type="Pfam" id="PF01138"/>
    </source>
</evidence>
<keyword evidence="4" id="KW-0963">Cytoplasm</keyword>
<dbReference type="InterPro" id="IPR027408">
    <property type="entry name" value="PNPase/RNase_PH_dom_sf"/>
</dbReference>
<keyword evidence="5" id="KW-0698">rRNA processing</keyword>
<dbReference type="AlphaFoldDB" id="A0A6J2YAG5"/>
<dbReference type="InterPro" id="IPR020568">
    <property type="entry name" value="Ribosomal_Su5_D2-typ_SF"/>
</dbReference>
<evidence type="ECO:0000256" key="2">
    <source>
        <dbReference type="ARBA" id="ARBA00004496"/>
    </source>
</evidence>
<evidence type="ECO:0000256" key="5">
    <source>
        <dbReference type="ARBA" id="ARBA00022552"/>
    </source>
</evidence>
<accession>A0A6J2YAG5</accession>
<keyword evidence="10" id="KW-1185">Reference proteome</keyword>
<reference evidence="11" key="1">
    <citation type="submission" date="2025-08" db="UniProtKB">
        <authorList>
            <consortium name="RefSeq"/>
        </authorList>
    </citation>
    <scope>IDENTIFICATION</scope>
    <source>
        <tissue evidence="11">Gonads</tissue>
    </source>
</reference>
<gene>
    <name evidence="11" type="primary">LOC115885444</name>
</gene>
<dbReference type="GO" id="GO:0005730">
    <property type="term" value="C:nucleolus"/>
    <property type="evidence" value="ECO:0007669"/>
    <property type="project" value="TreeGrafter"/>
</dbReference>
<dbReference type="PANTHER" id="PTHR11953">
    <property type="entry name" value="EXOSOME COMPLEX COMPONENT"/>
    <property type="match status" value="1"/>
</dbReference>
<dbReference type="Proteomes" id="UP000504635">
    <property type="component" value="Unplaced"/>
</dbReference>
<protein>
    <submittedName>
        <fullName evidence="11">Exosome complex component MTR3-like</fullName>
    </submittedName>
</protein>
<dbReference type="InterPro" id="IPR036345">
    <property type="entry name" value="ExoRNase_PH_dom2_sf"/>
</dbReference>
<dbReference type="SUPFAM" id="SSF54211">
    <property type="entry name" value="Ribosomal protein S5 domain 2-like"/>
    <property type="match status" value="1"/>
</dbReference>
<dbReference type="Pfam" id="PF01138">
    <property type="entry name" value="RNase_PH"/>
    <property type="match status" value="1"/>
</dbReference>
<evidence type="ECO:0000313" key="10">
    <source>
        <dbReference type="Proteomes" id="UP000504635"/>
    </source>
</evidence>
<name>A0A6J2YAG5_SITOR</name>
<keyword evidence="8" id="KW-0539">Nucleus</keyword>
<evidence type="ECO:0000256" key="8">
    <source>
        <dbReference type="ARBA" id="ARBA00023242"/>
    </source>
</evidence>
<dbReference type="GO" id="GO:0071028">
    <property type="term" value="P:nuclear mRNA surveillance"/>
    <property type="evidence" value="ECO:0007669"/>
    <property type="project" value="TreeGrafter"/>
</dbReference>
<sequence length="280" mass="31383">MPVDHKRINGPEESVPYELFARLSGLTSEKAFEQLYKAGKRSDGREFEEHRKIFLKNGAVSQAKGSAYIEMGQTKVIVSVFDPREIPNRSDYSLKGELYCEFKFAPFSCAKRRLHQQDNEEKQYSCIMKKALESAVCLHELPNFQVDIYALVMHNDGSALSAAITAAGVALVEAGVPMYDIITSVTVGIQQGVKLVDPDSLEEQMCQVQFLSEKYQDNNHGLLIISKLHTQEQLCQFYQNGYVSLEVLKSGLEVLSKTCEVIVPLVQKCLIKHITNGIKS</sequence>
<comment type="similarity">
    <text evidence="3">Belongs to the RNase PH family.</text>
</comment>